<keyword evidence="2" id="KW-1185">Reference proteome</keyword>
<gene>
    <name evidence="1" type="ORF">ACIBG2_28940</name>
</gene>
<name>A0ABW7Z0E8_9ACTN</name>
<sequence length="67" mass="7304">MRAFVERVRERGVERLTTAPAARRVACRLHRAASGLAAVTSEVDAYAGLLEEKAGELHDRTRSGKSP</sequence>
<reference evidence="1 2" key="1">
    <citation type="submission" date="2024-10" db="EMBL/GenBank/DDBJ databases">
        <title>The Natural Products Discovery Center: Release of the First 8490 Sequenced Strains for Exploring Actinobacteria Biosynthetic Diversity.</title>
        <authorList>
            <person name="Kalkreuter E."/>
            <person name="Kautsar S.A."/>
            <person name="Yang D."/>
            <person name="Bader C.D."/>
            <person name="Teijaro C.N."/>
            <person name="Fluegel L."/>
            <person name="Davis C.M."/>
            <person name="Simpson J.R."/>
            <person name="Lauterbach L."/>
            <person name="Steele A.D."/>
            <person name="Gui C."/>
            <person name="Meng S."/>
            <person name="Li G."/>
            <person name="Viehrig K."/>
            <person name="Ye F."/>
            <person name="Su P."/>
            <person name="Kiefer A.F."/>
            <person name="Nichols A."/>
            <person name="Cepeda A.J."/>
            <person name="Yan W."/>
            <person name="Fan B."/>
            <person name="Jiang Y."/>
            <person name="Adhikari A."/>
            <person name="Zheng C.-J."/>
            <person name="Schuster L."/>
            <person name="Cowan T.M."/>
            <person name="Smanski M.J."/>
            <person name="Chevrette M.G."/>
            <person name="De Carvalho L.P.S."/>
            <person name="Shen B."/>
        </authorList>
    </citation>
    <scope>NUCLEOTIDE SEQUENCE [LARGE SCALE GENOMIC DNA]</scope>
    <source>
        <strain evidence="1 2">NPDC050545</strain>
    </source>
</reference>
<comment type="caution">
    <text evidence="1">The sequence shown here is derived from an EMBL/GenBank/DDBJ whole genome shotgun (WGS) entry which is preliminary data.</text>
</comment>
<dbReference type="RefSeq" id="WP_397086023.1">
    <property type="nucleotide sequence ID" value="NZ_JBITGY010000008.1"/>
</dbReference>
<protein>
    <submittedName>
        <fullName evidence="1">Uncharacterized protein</fullName>
    </submittedName>
</protein>
<dbReference type="Proteomes" id="UP001612741">
    <property type="component" value="Unassembled WGS sequence"/>
</dbReference>
<dbReference type="EMBL" id="JBITGY010000008">
    <property type="protein sequence ID" value="MFI6501437.1"/>
    <property type="molecule type" value="Genomic_DNA"/>
</dbReference>
<evidence type="ECO:0000313" key="2">
    <source>
        <dbReference type="Proteomes" id="UP001612741"/>
    </source>
</evidence>
<proteinExistence type="predicted"/>
<organism evidence="1 2">
    <name type="scientific">Nonomuraea typhae</name>
    <dbReference type="NCBI Taxonomy" id="2603600"/>
    <lineage>
        <taxon>Bacteria</taxon>
        <taxon>Bacillati</taxon>
        <taxon>Actinomycetota</taxon>
        <taxon>Actinomycetes</taxon>
        <taxon>Streptosporangiales</taxon>
        <taxon>Streptosporangiaceae</taxon>
        <taxon>Nonomuraea</taxon>
    </lineage>
</organism>
<evidence type="ECO:0000313" key="1">
    <source>
        <dbReference type="EMBL" id="MFI6501437.1"/>
    </source>
</evidence>
<accession>A0ABW7Z0E8</accession>